<keyword evidence="3" id="KW-1185">Reference proteome</keyword>
<evidence type="ECO:0000313" key="2">
    <source>
        <dbReference type="EMBL" id="GMS83345.1"/>
    </source>
</evidence>
<reference evidence="2" key="1">
    <citation type="submission" date="2023-10" db="EMBL/GenBank/DDBJ databases">
        <title>Genome assembly of Pristionchus species.</title>
        <authorList>
            <person name="Yoshida K."/>
            <person name="Sommer R.J."/>
        </authorList>
    </citation>
    <scope>NUCLEOTIDE SEQUENCE</scope>
    <source>
        <strain evidence="2">RS0144</strain>
    </source>
</reference>
<accession>A0AAV5SK88</accession>
<protein>
    <submittedName>
        <fullName evidence="2">Uncharacterized protein</fullName>
    </submittedName>
</protein>
<proteinExistence type="predicted"/>
<keyword evidence="1" id="KW-0732">Signal</keyword>
<evidence type="ECO:0000313" key="3">
    <source>
        <dbReference type="Proteomes" id="UP001432027"/>
    </source>
</evidence>
<dbReference type="Proteomes" id="UP001432027">
    <property type="component" value="Unassembled WGS sequence"/>
</dbReference>
<dbReference type="AlphaFoldDB" id="A0AAV5SK88"/>
<sequence length="236" mass="25875">VAMVSLLVVALLLASSLADQVKIENFTFYCKQQDGSHIPLANTHIVIQLVGHNGEAHGDGAEDLGLFDTDNEGRLHIDHPIDFPDGRIVRVHVDLLCSAPYQAKCPGVSNFCATHRPPYEYARHRTATISYTEYNDRKWFLGGVCSRSTVFGTDFARIKDELPHSKMTRVEFCDRLEGWAECDWKQVRQYQKFYKAGSELASGTTGALAQIGNGTGLGPESGATPTAGFVALLSTL</sequence>
<dbReference type="EMBL" id="BTSX01000002">
    <property type="protein sequence ID" value="GMS83345.1"/>
    <property type="molecule type" value="Genomic_DNA"/>
</dbReference>
<feature type="signal peptide" evidence="1">
    <location>
        <begin position="1"/>
        <end position="18"/>
    </location>
</feature>
<name>A0AAV5SK88_9BILA</name>
<feature type="chain" id="PRO_5043663614" evidence="1">
    <location>
        <begin position="19"/>
        <end position="236"/>
    </location>
</feature>
<feature type="non-terminal residue" evidence="2">
    <location>
        <position position="1"/>
    </location>
</feature>
<gene>
    <name evidence="2" type="ORF">PENTCL1PPCAC_5520</name>
</gene>
<evidence type="ECO:0000256" key="1">
    <source>
        <dbReference type="SAM" id="SignalP"/>
    </source>
</evidence>
<organism evidence="2 3">
    <name type="scientific">Pristionchus entomophagus</name>
    <dbReference type="NCBI Taxonomy" id="358040"/>
    <lineage>
        <taxon>Eukaryota</taxon>
        <taxon>Metazoa</taxon>
        <taxon>Ecdysozoa</taxon>
        <taxon>Nematoda</taxon>
        <taxon>Chromadorea</taxon>
        <taxon>Rhabditida</taxon>
        <taxon>Rhabditina</taxon>
        <taxon>Diplogasteromorpha</taxon>
        <taxon>Diplogasteroidea</taxon>
        <taxon>Neodiplogasteridae</taxon>
        <taxon>Pristionchus</taxon>
    </lineage>
</organism>
<comment type="caution">
    <text evidence="2">The sequence shown here is derived from an EMBL/GenBank/DDBJ whole genome shotgun (WGS) entry which is preliminary data.</text>
</comment>
<feature type="non-terminal residue" evidence="2">
    <location>
        <position position="236"/>
    </location>
</feature>